<dbReference type="EMBL" id="RXIC02000021">
    <property type="protein sequence ID" value="KAB1218675.1"/>
    <property type="molecule type" value="Genomic_DNA"/>
</dbReference>
<reference evidence="1 2" key="1">
    <citation type="journal article" date="2019" name="Plant Biotechnol. J.">
        <title>The red bayberry genome and genetic basis of sex determination.</title>
        <authorList>
            <person name="Jia H.M."/>
            <person name="Jia H.J."/>
            <person name="Cai Q.L."/>
            <person name="Wang Y."/>
            <person name="Zhao H.B."/>
            <person name="Yang W.F."/>
            <person name="Wang G.Y."/>
            <person name="Li Y.H."/>
            <person name="Zhan D.L."/>
            <person name="Shen Y.T."/>
            <person name="Niu Q.F."/>
            <person name="Chang L."/>
            <person name="Qiu J."/>
            <person name="Zhao L."/>
            <person name="Xie H.B."/>
            <person name="Fu W.Y."/>
            <person name="Jin J."/>
            <person name="Li X.W."/>
            <person name="Jiao Y."/>
            <person name="Zhou C.C."/>
            <person name="Tu T."/>
            <person name="Chai C.Y."/>
            <person name="Gao J.L."/>
            <person name="Fan L.J."/>
            <person name="van de Weg E."/>
            <person name="Wang J.Y."/>
            <person name="Gao Z.S."/>
        </authorList>
    </citation>
    <scope>NUCLEOTIDE SEQUENCE [LARGE SCALE GENOMIC DNA]</scope>
    <source>
        <tissue evidence="1">Leaves</tissue>
    </source>
</reference>
<proteinExistence type="predicted"/>
<dbReference type="GO" id="GO:1902983">
    <property type="term" value="P:DNA strand elongation involved in mitotic DNA replication"/>
    <property type="evidence" value="ECO:0007669"/>
    <property type="project" value="TreeGrafter"/>
</dbReference>
<protein>
    <submittedName>
        <fullName evidence="1">Uncharacterized protein</fullName>
    </submittedName>
</protein>
<sequence length="74" mass="8417">MYGRKACQLVKELASSEKGQLTPYNSDVFDQVTEECSQHHLELQSLIRIIFQQIFSSFSCLGLDISVGYLFSHT</sequence>
<dbReference type="GO" id="GO:0000811">
    <property type="term" value="C:GINS complex"/>
    <property type="evidence" value="ECO:0007669"/>
    <property type="project" value="InterPro"/>
</dbReference>
<dbReference type="AlphaFoldDB" id="A0A6A1W0R1"/>
<dbReference type="InterPro" id="IPR036224">
    <property type="entry name" value="GINS_bundle-like_dom_sf"/>
</dbReference>
<dbReference type="SUPFAM" id="SSF158573">
    <property type="entry name" value="GINS helical bundle-like"/>
    <property type="match status" value="1"/>
</dbReference>
<comment type="caution">
    <text evidence="1">The sequence shown here is derived from an EMBL/GenBank/DDBJ whole genome shotgun (WGS) entry which is preliminary data.</text>
</comment>
<dbReference type="Gene3D" id="1.20.58.1030">
    <property type="match status" value="1"/>
</dbReference>
<organism evidence="1 2">
    <name type="scientific">Morella rubra</name>
    <name type="common">Chinese bayberry</name>
    <dbReference type="NCBI Taxonomy" id="262757"/>
    <lineage>
        <taxon>Eukaryota</taxon>
        <taxon>Viridiplantae</taxon>
        <taxon>Streptophyta</taxon>
        <taxon>Embryophyta</taxon>
        <taxon>Tracheophyta</taxon>
        <taxon>Spermatophyta</taxon>
        <taxon>Magnoliopsida</taxon>
        <taxon>eudicotyledons</taxon>
        <taxon>Gunneridae</taxon>
        <taxon>Pentapetalae</taxon>
        <taxon>rosids</taxon>
        <taxon>fabids</taxon>
        <taxon>Fagales</taxon>
        <taxon>Myricaceae</taxon>
        <taxon>Morella</taxon>
    </lineage>
</organism>
<keyword evidence="2" id="KW-1185">Reference proteome</keyword>
<dbReference type="PANTHER" id="PTHR12914">
    <property type="entry name" value="PARTNER OF SLD5"/>
    <property type="match status" value="1"/>
</dbReference>
<evidence type="ECO:0000313" key="2">
    <source>
        <dbReference type="Proteomes" id="UP000516437"/>
    </source>
</evidence>
<dbReference type="Proteomes" id="UP000516437">
    <property type="component" value="Chromosome 3"/>
</dbReference>
<accession>A0A6A1W0R1</accession>
<dbReference type="PANTHER" id="PTHR12914:SF2">
    <property type="entry name" value="DNA REPLICATION COMPLEX GINS PROTEIN PSF1"/>
    <property type="match status" value="1"/>
</dbReference>
<evidence type="ECO:0000313" key="1">
    <source>
        <dbReference type="EMBL" id="KAB1218675.1"/>
    </source>
</evidence>
<dbReference type="InterPro" id="IPR005339">
    <property type="entry name" value="GINS_Psf1"/>
</dbReference>
<gene>
    <name evidence="1" type="ORF">CJ030_MR3G026555</name>
</gene>
<name>A0A6A1W0R1_9ROSI</name>
<dbReference type="OrthoDB" id="10252587at2759"/>